<dbReference type="PROSITE" id="PS51722">
    <property type="entry name" value="G_TR_2"/>
    <property type="match status" value="1"/>
</dbReference>
<dbReference type="GO" id="GO:0043022">
    <property type="term" value="F:ribosome binding"/>
    <property type="evidence" value="ECO:0007669"/>
    <property type="project" value="TreeGrafter"/>
</dbReference>
<dbReference type="PANTHER" id="PTHR42908">
    <property type="entry name" value="TRANSLATION ELONGATION FACTOR-RELATED"/>
    <property type="match status" value="1"/>
</dbReference>
<sequence length="151" mass="16795">VATLGHVEHGKITLMGGFLAANNIISTRMAGKMRYMDSREDEQERGITMESCERSLHSNLPSLYSILIPRRIAGDSTRTYVVNMVDTQGHVDFSSEVSTAARSCDGALVLVDVVEGVCTQTMAVLRQAWQDRLRPILVVIKFDRLITELKL</sequence>
<feature type="non-terminal residue" evidence="2">
    <location>
        <position position="151"/>
    </location>
</feature>
<organism evidence="2 3">
    <name type="scientific">Fistulina hepatica ATCC 64428</name>
    <dbReference type="NCBI Taxonomy" id="1128425"/>
    <lineage>
        <taxon>Eukaryota</taxon>
        <taxon>Fungi</taxon>
        <taxon>Dikarya</taxon>
        <taxon>Basidiomycota</taxon>
        <taxon>Agaricomycotina</taxon>
        <taxon>Agaricomycetes</taxon>
        <taxon>Agaricomycetidae</taxon>
        <taxon>Agaricales</taxon>
        <taxon>Fistulinaceae</taxon>
        <taxon>Fistulina</taxon>
    </lineage>
</organism>
<evidence type="ECO:0000313" key="2">
    <source>
        <dbReference type="EMBL" id="KIY45521.1"/>
    </source>
</evidence>
<dbReference type="GO" id="GO:0005829">
    <property type="term" value="C:cytosol"/>
    <property type="evidence" value="ECO:0007669"/>
    <property type="project" value="TreeGrafter"/>
</dbReference>
<dbReference type="GO" id="GO:0005525">
    <property type="term" value="F:GTP binding"/>
    <property type="evidence" value="ECO:0007669"/>
    <property type="project" value="InterPro"/>
</dbReference>
<dbReference type="PRINTS" id="PR00315">
    <property type="entry name" value="ELONGATNFCT"/>
</dbReference>
<proteinExistence type="predicted"/>
<dbReference type="GO" id="GO:0042256">
    <property type="term" value="P:cytosolic ribosome assembly"/>
    <property type="evidence" value="ECO:0007669"/>
    <property type="project" value="TreeGrafter"/>
</dbReference>
<keyword evidence="3" id="KW-1185">Reference proteome</keyword>
<dbReference type="SUPFAM" id="SSF52540">
    <property type="entry name" value="P-loop containing nucleoside triphosphate hydrolases"/>
    <property type="match status" value="1"/>
</dbReference>
<accession>A0A0D7A6I2</accession>
<name>A0A0D7A6I2_9AGAR</name>
<evidence type="ECO:0000313" key="3">
    <source>
        <dbReference type="Proteomes" id="UP000054144"/>
    </source>
</evidence>
<dbReference type="Proteomes" id="UP000054144">
    <property type="component" value="Unassembled WGS sequence"/>
</dbReference>
<dbReference type="PANTHER" id="PTHR42908:SF3">
    <property type="entry name" value="ELONGATION FACTOR-LIKE GTPASE 1"/>
    <property type="match status" value="1"/>
</dbReference>
<feature type="domain" description="Tr-type G" evidence="1">
    <location>
        <begin position="1"/>
        <end position="151"/>
    </location>
</feature>
<dbReference type="InterPro" id="IPR000795">
    <property type="entry name" value="T_Tr_GTP-bd_dom"/>
</dbReference>
<reference evidence="2 3" key="1">
    <citation type="journal article" date="2015" name="Fungal Genet. Biol.">
        <title>Evolution of novel wood decay mechanisms in Agaricales revealed by the genome sequences of Fistulina hepatica and Cylindrobasidium torrendii.</title>
        <authorList>
            <person name="Floudas D."/>
            <person name="Held B.W."/>
            <person name="Riley R."/>
            <person name="Nagy L.G."/>
            <person name="Koehler G."/>
            <person name="Ransdell A.S."/>
            <person name="Younus H."/>
            <person name="Chow J."/>
            <person name="Chiniquy J."/>
            <person name="Lipzen A."/>
            <person name="Tritt A."/>
            <person name="Sun H."/>
            <person name="Haridas S."/>
            <person name="LaButti K."/>
            <person name="Ohm R.A."/>
            <person name="Kues U."/>
            <person name="Blanchette R.A."/>
            <person name="Grigoriev I.V."/>
            <person name="Minto R.E."/>
            <person name="Hibbett D.S."/>
        </authorList>
    </citation>
    <scope>NUCLEOTIDE SEQUENCE [LARGE SCALE GENOMIC DNA]</scope>
    <source>
        <strain evidence="2 3">ATCC 64428</strain>
    </source>
</reference>
<protein>
    <submittedName>
        <fullName evidence="2">p-loop containing nucleoside triphosphate hydrolase protein</fullName>
    </submittedName>
</protein>
<gene>
    <name evidence="2" type="ORF">FISHEDRAFT_15903</name>
</gene>
<keyword evidence="2" id="KW-0378">Hydrolase</keyword>
<dbReference type="GO" id="GO:0003924">
    <property type="term" value="F:GTPase activity"/>
    <property type="evidence" value="ECO:0007669"/>
    <property type="project" value="InterPro"/>
</dbReference>
<dbReference type="GO" id="GO:1990904">
    <property type="term" value="C:ribonucleoprotein complex"/>
    <property type="evidence" value="ECO:0007669"/>
    <property type="project" value="TreeGrafter"/>
</dbReference>
<dbReference type="Pfam" id="PF00009">
    <property type="entry name" value="GTP_EFTU"/>
    <property type="match status" value="1"/>
</dbReference>
<feature type="non-terminal residue" evidence="2">
    <location>
        <position position="1"/>
    </location>
</feature>
<evidence type="ECO:0000259" key="1">
    <source>
        <dbReference type="PROSITE" id="PS51722"/>
    </source>
</evidence>
<dbReference type="AlphaFoldDB" id="A0A0D7A6I2"/>
<dbReference type="OrthoDB" id="3059295at2759"/>
<dbReference type="EMBL" id="KN882047">
    <property type="protein sequence ID" value="KIY45521.1"/>
    <property type="molecule type" value="Genomic_DNA"/>
</dbReference>
<dbReference type="InterPro" id="IPR027417">
    <property type="entry name" value="P-loop_NTPase"/>
</dbReference>
<dbReference type="Gene3D" id="3.40.50.300">
    <property type="entry name" value="P-loop containing nucleotide triphosphate hydrolases"/>
    <property type="match status" value="1"/>
</dbReference>